<keyword evidence="3" id="KW-0479">Metal-binding</keyword>
<evidence type="ECO:0000256" key="2">
    <source>
        <dbReference type="ARBA" id="ARBA00022617"/>
    </source>
</evidence>
<dbReference type="Gene3D" id="1.10.630.10">
    <property type="entry name" value="Cytochrome P450"/>
    <property type="match status" value="1"/>
</dbReference>
<keyword evidence="4" id="KW-0408">Iron</keyword>
<evidence type="ECO:0000256" key="1">
    <source>
        <dbReference type="ARBA" id="ARBA00010617"/>
    </source>
</evidence>
<dbReference type="PANTHER" id="PTHR24304:SF2">
    <property type="entry name" value="24-HYDROXYCHOLESTEROL 7-ALPHA-HYDROXYLASE"/>
    <property type="match status" value="1"/>
</dbReference>
<reference evidence="6 7" key="1">
    <citation type="submission" date="2014-04" db="EMBL/GenBank/DDBJ databases">
        <title>Evolutionary Origins and Diversification of the Mycorrhizal Mutualists.</title>
        <authorList>
            <consortium name="DOE Joint Genome Institute"/>
            <consortium name="Mycorrhizal Genomics Consortium"/>
            <person name="Kohler A."/>
            <person name="Kuo A."/>
            <person name="Nagy L.G."/>
            <person name="Floudas D."/>
            <person name="Copeland A."/>
            <person name="Barry K.W."/>
            <person name="Cichocki N."/>
            <person name="Veneault-Fourrey C."/>
            <person name="LaButti K."/>
            <person name="Lindquist E.A."/>
            <person name="Lipzen A."/>
            <person name="Lundell T."/>
            <person name="Morin E."/>
            <person name="Murat C."/>
            <person name="Riley R."/>
            <person name="Ohm R."/>
            <person name="Sun H."/>
            <person name="Tunlid A."/>
            <person name="Henrissat B."/>
            <person name="Grigoriev I.V."/>
            <person name="Hibbett D.S."/>
            <person name="Martin F."/>
        </authorList>
    </citation>
    <scope>NUCLEOTIDE SEQUENCE [LARGE SCALE GENOMIC DNA]</scope>
    <source>
        <strain evidence="6 7">MD-312</strain>
    </source>
</reference>
<name>A0A0C9W9N8_9AGAM</name>
<dbReference type="GO" id="GO:0016705">
    <property type="term" value="F:oxidoreductase activity, acting on paired donors, with incorporation or reduction of molecular oxygen"/>
    <property type="evidence" value="ECO:0007669"/>
    <property type="project" value="InterPro"/>
</dbReference>
<dbReference type="InterPro" id="IPR050529">
    <property type="entry name" value="CYP450_sterol_14alpha_dmase"/>
</dbReference>
<proteinExistence type="inferred from homology"/>
<dbReference type="InterPro" id="IPR002403">
    <property type="entry name" value="Cyt_P450_E_grp-IV"/>
</dbReference>
<sequence length="191" mass="21605">MFSTALSTIPLSIFVFFCILWMAFSFRERTFPPHVPNAMSYLGSALSHLLAPTEFLASCQKRYGTTYTFLMGGRSLVVVSSAGAISSVFNAASQTLCNDLMHHQMLEVVAGVSKYQERLHQAMIKLFPLVDKSLSRRFLGQITELFGTELFSQIEKYRQMYSVKVIPLIHFIQQPLYDATNLAIFRKCVPT</sequence>
<evidence type="ECO:0000256" key="3">
    <source>
        <dbReference type="ARBA" id="ARBA00022723"/>
    </source>
</evidence>
<dbReference type="PRINTS" id="PR00465">
    <property type="entry name" value="EP450IV"/>
</dbReference>
<keyword evidence="5" id="KW-0812">Transmembrane</keyword>
<dbReference type="Proteomes" id="UP000053820">
    <property type="component" value="Unassembled WGS sequence"/>
</dbReference>
<dbReference type="SUPFAM" id="SSF48264">
    <property type="entry name" value="Cytochrome P450"/>
    <property type="match status" value="1"/>
</dbReference>
<dbReference type="EMBL" id="KN839877">
    <property type="protein sequence ID" value="KIJ60041.1"/>
    <property type="molecule type" value="Genomic_DNA"/>
</dbReference>
<dbReference type="AlphaFoldDB" id="A0A0C9W9N8"/>
<feature type="transmembrane region" description="Helical" evidence="5">
    <location>
        <begin position="6"/>
        <end position="24"/>
    </location>
</feature>
<protein>
    <submittedName>
        <fullName evidence="6">Unplaced genomic scaffold scaffold_43, whole genome shotgun sequence</fullName>
    </submittedName>
</protein>
<evidence type="ECO:0000256" key="5">
    <source>
        <dbReference type="SAM" id="Phobius"/>
    </source>
</evidence>
<comment type="similarity">
    <text evidence="1">Belongs to the cytochrome P450 family.</text>
</comment>
<dbReference type="OrthoDB" id="3366823at2759"/>
<organism evidence="6 7">
    <name type="scientific">Hydnomerulius pinastri MD-312</name>
    <dbReference type="NCBI Taxonomy" id="994086"/>
    <lineage>
        <taxon>Eukaryota</taxon>
        <taxon>Fungi</taxon>
        <taxon>Dikarya</taxon>
        <taxon>Basidiomycota</taxon>
        <taxon>Agaricomycotina</taxon>
        <taxon>Agaricomycetes</taxon>
        <taxon>Agaricomycetidae</taxon>
        <taxon>Boletales</taxon>
        <taxon>Boletales incertae sedis</taxon>
        <taxon>Leucogyrophana</taxon>
    </lineage>
</organism>
<dbReference type="GO" id="GO:0008395">
    <property type="term" value="F:steroid hydroxylase activity"/>
    <property type="evidence" value="ECO:0007669"/>
    <property type="project" value="TreeGrafter"/>
</dbReference>
<gene>
    <name evidence="6" type="ORF">HYDPIDRAFT_117732</name>
</gene>
<dbReference type="InterPro" id="IPR036396">
    <property type="entry name" value="Cyt_P450_sf"/>
</dbReference>
<dbReference type="GO" id="GO:0020037">
    <property type="term" value="F:heme binding"/>
    <property type="evidence" value="ECO:0007669"/>
    <property type="project" value="InterPro"/>
</dbReference>
<dbReference type="GO" id="GO:0005506">
    <property type="term" value="F:iron ion binding"/>
    <property type="evidence" value="ECO:0007669"/>
    <property type="project" value="InterPro"/>
</dbReference>
<dbReference type="PANTHER" id="PTHR24304">
    <property type="entry name" value="CYTOCHROME P450 FAMILY 7"/>
    <property type="match status" value="1"/>
</dbReference>
<evidence type="ECO:0000256" key="4">
    <source>
        <dbReference type="ARBA" id="ARBA00023004"/>
    </source>
</evidence>
<accession>A0A0C9W9N8</accession>
<dbReference type="HOGENOM" id="CLU_018012_5_0_1"/>
<keyword evidence="5" id="KW-0472">Membrane</keyword>
<keyword evidence="7" id="KW-1185">Reference proteome</keyword>
<evidence type="ECO:0000313" key="7">
    <source>
        <dbReference type="Proteomes" id="UP000053820"/>
    </source>
</evidence>
<evidence type="ECO:0000313" key="6">
    <source>
        <dbReference type="EMBL" id="KIJ60041.1"/>
    </source>
</evidence>
<keyword evidence="5" id="KW-1133">Transmembrane helix</keyword>
<keyword evidence="2" id="KW-0349">Heme</keyword>